<dbReference type="Proteomes" id="UP000056255">
    <property type="component" value="Chromosome"/>
</dbReference>
<sequence length="374" mass="42982">MRLVVGTNFDDELIGKIKEYPVSHIFGSHTKTLTGHGRASFILPQVDDERFKAHLDVVHEAGIKFLYTMNTATLNGGEYSEKFVKRLSEEIERLVGFGVDGFVVALPFLVRLIKREHPELEVSISSYARVYNIREVENFMELGADTVILHEDDNRNFRLLRSLQKLQRRVDFELITNNSCLWGCVYRRTHDIVSSQSSVEGGIEAWFEYPILFCATDVRNDLANIIRMRWIRPEDLVVYEGLGFDRFKIAGRNKRTEWLVRAVKAYANRKYDGNLLDIVSYPQGRAVPKVMEKVGGPKDYDVLKEVYVDNTKFPPNWLSFFRYNQCEERSCSECGYCTAVAREVMRVEGKEISELDLGKIQAPIDLIPRFGGNG</sequence>
<protein>
    <submittedName>
        <fullName evidence="3">Peptidase U32</fullName>
    </submittedName>
</protein>
<proteinExistence type="predicted"/>
<dbReference type="EMBL" id="CP012176">
    <property type="protein sequence ID" value="AKV82624.1"/>
    <property type="molecule type" value="Genomic_DNA"/>
</dbReference>
<evidence type="ECO:0000313" key="8">
    <source>
        <dbReference type="Proteomes" id="UP000062398"/>
    </source>
</evidence>
<accession>A0A0K1SU41</accession>
<dbReference type="EMBL" id="CP012175">
    <property type="protein sequence ID" value="AKV80376.1"/>
    <property type="molecule type" value="Genomic_DNA"/>
</dbReference>
<evidence type="ECO:0000313" key="6">
    <source>
        <dbReference type="Proteomes" id="UP000056255"/>
    </source>
</evidence>
<dbReference type="EMBL" id="CP012172">
    <property type="protein sequence ID" value="AKV73640.1"/>
    <property type="molecule type" value="Genomic_DNA"/>
</dbReference>
<name>A0A0K1SU41_9CREN</name>
<evidence type="ECO:0000313" key="1">
    <source>
        <dbReference type="EMBL" id="AKV73640.1"/>
    </source>
</evidence>
<dbReference type="Proteomes" id="UP000062398">
    <property type="component" value="Chromosome"/>
</dbReference>
<evidence type="ECO:0000313" key="5">
    <source>
        <dbReference type="EMBL" id="AKV82624.1"/>
    </source>
</evidence>
<organism evidence="3 8">
    <name type="scientific">Metallosphaera sedula</name>
    <dbReference type="NCBI Taxonomy" id="43687"/>
    <lineage>
        <taxon>Archaea</taxon>
        <taxon>Thermoproteota</taxon>
        <taxon>Thermoprotei</taxon>
        <taxon>Sulfolobales</taxon>
        <taxon>Sulfolobaceae</taxon>
        <taxon>Metallosphaera</taxon>
    </lineage>
</organism>
<dbReference type="Proteomes" id="UP000062475">
    <property type="component" value="Chromosome"/>
</dbReference>
<evidence type="ECO:0000313" key="10">
    <source>
        <dbReference type="Proteomes" id="UP000068832"/>
    </source>
</evidence>
<dbReference type="AlphaFoldDB" id="A0A0K1SU41"/>
<dbReference type="InterPro" id="IPR051454">
    <property type="entry name" value="RNA/ubiquinone_mod_enzymes"/>
</dbReference>
<evidence type="ECO:0000313" key="3">
    <source>
        <dbReference type="EMBL" id="AKV78131.1"/>
    </source>
</evidence>
<gene>
    <name evidence="1" type="ORF">MsedA_0526</name>
    <name evidence="2" type="ORF">MsedB_0526</name>
    <name evidence="3" type="ORF">MsedC_0525</name>
    <name evidence="4" type="ORF">MsedD_0526</name>
    <name evidence="5" type="ORF">MsedE_0526</name>
</gene>
<dbReference type="PATRIC" id="fig|43687.5.peg.529"/>
<evidence type="ECO:0000313" key="7">
    <source>
        <dbReference type="Proteomes" id="UP000061362"/>
    </source>
</evidence>
<dbReference type="InterPro" id="IPR001539">
    <property type="entry name" value="Peptidase_U32"/>
</dbReference>
<dbReference type="Proteomes" id="UP000061362">
    <property type="component" value="Chromosome"/>
</dbReference>
<evidence type="ECO:0000313" key="4">
    <source>
        <dbReference type="EMBL" id="AKV80376.1"/>
    </source>
</evidence>
<dbReference type="EMBL" id="CP012174">
    <property type="protein sequence ID" value="AKV78131.1"/>
    <property type="molecule type" value="Genomic_DNA"/>
</dbReference>
<evidence type="ECO:0000313" key="2">
    <source>
        <dbReference type="EMBL" id="AKV75880.1"/>
    </source>
</evidence>
<dbReference type="EMBL" id="CP012173">
    <property type="protein sequence ID" value="AKV75880.1"/>
    <property type="molecule type" value="Genomic_DNA"/>
</dbReference>
<dbReference type="RefSeq" id="WP_048059979.1">
    <property type="nucleotide sequence ID" value="NZ_AP019770.1"/>
</dbReference>
<dbReference type="PANTHER" id="PTHR30217:SF10">
    <property type="entry name" value="23S RRNA 5-HYDROXYCYTIDINE C2501 SYNTHASE"/>
    <property type="match status" value="1"/>
</dbReference>
<reference evidence="5 6" key="2">
    <citation type="submission" date="2015-07" db="EMBL/GenBank/DDBJ databases">
        <title>Physiological, transcriptional responses and genome re-sequencing of acid resistant extremely thermoacidophilic Metallosphaera sedula SARC-M1.</title>
        <authorList>
            <person name="Ai C."/>
            <person name="McCarthy S."/>
            <person name="Eckrich V."/>
            <person name="Rudrappa D."/>
            <person name="Qiu G."/>
            <person name="Blum P."/>
        </authorList>
    </citation>
    <scope>NUCLEOTIDE SEQUENCE [LARGE SCALE GENOMIC DNA]</scope>
    <source>
        <strain evidence="5 6">SARC-M1</strain>
    </source>
</reference>
<dbReference type="PANTHER" id="PTHR30217">
    <property type="entry name" value="PEPTIDASE U32 FAMILY"/>
    <property type="match status" value="1"/>
</dbReference>
<dbReference type="OrthoDB" id="120329at2157"/>
<evidence type="ECO:0000313" key="9">
    <source>
        <dbReference type="Proteomes" id="UP000062475"/>
    </source>
</evidence>
<dbReference type="Proteomes" id="UP000068832">
    <property type="component" value="Chromosome"/>
</dbReference>
<reference evidence="7 8" key="1">
    <citation type="journal article" date="2015" name="Genome Announc.">
        <title>Complete Genome Sequences of Evolved Arsenate-Resistant Metallosphaera sedula Strains.</title>
        <authorList>
            <person name="Ai C."/>
            <person name="McCarthy S."/>
            <person name="Schackwitz W."/>
            <person name="Martin J."/>
            <person name="Lipzen A."/>
            <person name="Blum P."/>
        </authorList>
    </citation>
    <scope>NUCLEOTIDE SEQUENCE [LARGE SCALE GENOMIC DNA]</scope>
    <source>
        <strain evidence="3 8">ARS120-1</strain>
        <strain evidence="4 7">ARS120-2</strain>
        <strain evidence="1 10">ARS50-1</strain>
        <strain evidence="2 9">ARS50-2</strain>
    </source>
</reference>
<dbReference type="GeneID" id="91754964"/>
<dbReference type="Pfam" id="PF01136">
    <property type="entry name" value="Peptidase_U32"/>
    <property type="match status" value="1"/>
</dbReference>